<reference evidence="2" key="1">
    <citation type="submission" date="2012-07" db="EMBL/GenBank/DDBJ databases">
        <title>Genome of the Chinese tree shrew, a rising model animal genetically related to primates.</title>
        <authorList>
            <person name="Zhang G."/>
            <person name="Fan Y."/>
            <person name="Yao Y."/>
            <person name="Huang Z."/>
        </authorList>
    </citation>
    <scope>NUCLEOTIDE SEQUENCE [LARGE SCALE GENOMIC DNA]</scope>
</reference>
<organism evidence="1 2">
    <name type="scientific">Tupaia chinensis</name>
    <name type="common">Chinese tree shrew</name>
    <name type="synonym">Tupaia belangeri chinensis</name>
    <dbReference type="NCBI Taxonomy" id="246437"/>
    <lineage>
        <taxon>Eukaryota</taxon>
        <taxon>Metazoa</taxon>
        <taxon>Chordata</taxon>
        <taxon>Craniata</taxon>
        <taxon>Vertebrata</taxon>
        <taxon>Euteleostomi</taxon>
        <taxon>Mammalia</taxon>
        <taxon>Eutheria</taxon>
        <taxon>Euarchontoglires</taxon>
        <taxon>Scandentia</taxon>
        <taxon>Tupaiidae</taxon>
        <taxon>Tupaia</taxon>
    </lineage>
</organism>
<name>L9KGG2_TUPCH</name>
<dbReference type="Gene3D" id="3.40.30.10">
    <property type="entry name" value="Glutaredoxin"/>
    <property type="match status" value="1"/>
</dbReference>
<keyword evidence="2" id="KW-1185">Reference proteome</keyword>
<protein>
    <submittedName>
        <fullName evidence="1">Nucleoredoxin-like protein 2</fullName>
    </submittedName>
</protein>
<dbReference type="GO" id="GO:0007601">
    <property type="term" value="P:visual perception"/>
    <property type="evidence" value="ECO:0007669"/>
    <property type="project" value="TreeGrafter"/>
</dbReference>
<dbReference type="GO" id="GO:0045494">
    <property type="term" value="P:photoreceptor cell maintenance"/>
    <property type="evidence" value="ECO:0007669"/>
    <property type="project" value="InterPro"/>
</dbReference>
<dbReference type="AlphaFoldDB" id="L9KGG2"/>
<dbReference type="STRING" id="246437.L9KGG2"/>
<dbReference type="InterPro" id="IPR029519">
    <property type="entry name" value="RdCVF2"/>
</dbReference>
<dbReference type="GO" id="GO:0007608">
    <property type="term" value="P:sensory perception of smell"/>
    <property type="evidence" value="ECO:0007669"/>
    <property type="project" value="TreeGrafter"/>
</dbReference>
<dbReference type="Proteomes" id="UP000011518">
    <property type="component" value="Unassembled WGS sequence"/>
</dbReference>
<dbReference type="PANTHER" id="PTHR46762">
    <property type="entry name" value="NUCLEOREDOXIN-LIKE PROTEIN 2"/>
    <property type="match status" value="1"/>
</dbReference>
<dbReference type="PANTHER" id="PTHR46762:SF1">
    <property type="entry name" value="NUCLEOREDOXIN-LIKE PROTEIN 2"/>
    <property type="match status" value="1"/>
</dbReference>
<gene>
    <name evidence="1" type="ORF">TREES_T100014216</name>
</gene>
<proteinExistence type="predicted"/>
<dbReference type="InParanoid" id="L9KGG2"/>
<evidence type="ECO:0000313" key="1">
    <source>
        <dbReference type="EMBL" id="ELW61826.1"/>
    </source>
</evidence>
<sequence>MSELKKRYNITATPRLVVVKPNGEVITHRGRTQIREQGPACFQSWVQVADVFQNFSG</sequence>
<evidence type="ECO:0000313" key="2">
    <source>
        <dbReference type="Proteomes" id="UP000011518"/>
    </source>
</evidence>
<reference evidence="2" key="2">
    <citation type="journal article" date="2013" name="Nat. Commun.">
        <title>Genome of the Chinese tree shrew.</title>
        <authorList>
            <person name="Fan Y."/>
            <person name="Huang Z.Y."/>
            <person name="Cao C.C."/>
            <person name="Chen C.S."/>
            <person name="Chen Y.X."/>
            <person name="Fan D.D."/>
            <person name="He J."/>
            <person name="Hou H.L."/>
            <person name="Hu L."/>
            <person name="Hu X.T."/>
            <person name="Jiang X.T."/>
            <person name="Lai R."/>
            <person name="Lang Y.S."/>
            <person name="Liang B."/>
            <person name="Liao S.G."/>
            <person name="Mu D."/>
            <person name="Ma Y.Y."/>
            <person name="Niu Y.Y."/>
            <person name="Sun X.Q."/>
            <person name="Xia J.Q."/>
            <person name="Xiao J."/>
            <person name="Xiong Z.Q."/>
            <person name="Xu L."/>
            <person name="Yang L."/>
            <person name="Zhang Y."/>
            <person name="Zhao W."/>
            <person name="Zhao X.D."/>
            <person name="Zheng Y.T."/>
            <person name="Zhou J.M."/>
            <person name="Zhu Y.B."/>
            <person name="Zhang G.J."/>
            <person name="Wang J."/>
            <person name="Yao Y.G."/>
        </authorList>
    </citation>
    <scope>NUCLEOTIDE SEQUENCE [LARGE SCALE GENOMIC DNA]</scope>
</reference>
<accession>L9KGG2</accession>
<dbReference type="EMBL" id="KB320853">
    <property type="protein sequence ID" value="ELW61826.1"/>
    <property type="molecule type" value="Genomic_DNA"/>
</dbReference>